<name>A0A1R3GWH8_9ROSI</name>
<evidence type="ECO:0000313" key="2">
    <source>
        <dbReference type="EMBL" id="OMO62381.1"/>
    </source>
</evidence>
<feature type="transmembrane region" description="Helical" evidence="1">
    <location>
        <begin position="118"/>
        <end position="139"/>
    </location>
</feature>
<feature type="transmembrane region" description="Helical" evidence="1">
    <location>
        <begin position="88"/>
        <end position="106"/>
    </location>
</feature>
<keyword evidence="3" id="KW-1185">Reference proteome</keyword>
<dbReference type="OrthoDB" id="10423071at2759"/>
<comment type="caution">
    <text evidence="2">The sequence shown here is derived from an EMBL/GenBank/DDBJ whole genome shotgun (WGS) entry which is preliminary data.</text>
</comment>
<proteinExistence type="predicted"/>
<keyword evidence="1" id="KW-0472">Membrane</keyword>
<gene>
    <name evidence="2" type="ORF">COLO4_33105</name>
</gene>
<sequence length="198" mass="22200">MSREEEKETEIVDYSSGIEECIIPRQMMVAKTDDQRTRIASKDFIINASDHVAIPIDNTDEEAADHQTSIVVDNINNIPDDIKLRKKLFELVLVISFTANAIFDLWKPFGKNESASYSYLIFMMSLMVSFYFAVNGVLLNHKYPGSNLVKACILIALLTLIVALTLLISTFLPSYLNWLPWILFLSTVGVGVSVFLGG</sequence>
<dbReference type="AlphaFoldDB" id="A0A1R3GWH8"/>
<feature type="transmembrane region" description="Helical" evidence="1">
    <location>
        <begin position="151"/>
        <end position="172"/>
    </location>
</feature>
<keyword evidence="1" id="KW-0812">Transmembrane</keyword>
<feature type="transmembrane region" description="Helical" evidence="1">
    <location>
        <begin position="178"/>
        <end position="197"/>
    </location>
</feature>
<reference evidence="3" key="1">
    <citation type="submission" date="2013-09" db="EMBL/GenBank/DDBJ databases">
        <title>Corchorus olitorius genome sequencing.</title>
        <authorList>
            <person name="Alam M."/>
            <person name="Haque M.S."/>
            <person name="Islam M.S."/>
            <person name="Emdad E.M."/>
            <person name="Islam M.M."/>
            <person name="Ahmed B."/>
            <person name="Halim A."/>
            <person name="Hossen Q.M.M."/>
            <person name="Hossain M.Z."/>
            <person name="Ahmed R."/>
            <person name="Khan M.M."/>
            <person name="Islam R."/>
            <person name="Rashid M.M."/>
            <person name="Khan S.A."/>
            <person name="Rahman M.S."/>
            <person name="Alam M."/>
            <person name="Yahiya A.S."/>
            <person name="Khan M.S."/>
            <person name="Azam M.S."/>
            <person name="Haque T."/>
            <person name="Lashkar M.Z.H."/>
            <person name="Akhand A.I."/>
            <person name="Morshed G."/>
            <person name="Roy S."/>
            <person name="Uddin K.S."/>
            <person name="Rabeya T."/>
            <person name="Hossain A.S."/>
            <person name="Chowdhury A."/>
            <person name="Snigdha A.R."/>
            <person name="Mortoza M.S."/>
            <person name="Matin S.A."/>
            <person name="Hoque S.M.E."/>
            <person name="Islam M.K."/>
            <person name="Roy D.K."/>
            <person name="Haider R."/>
            <person name="Moosa M.M."/>
            <person name="Elias S.M."/>
            <person name="Hasan A.M."/>
            <person name="Jahan S."/>
            <person name="Shafiuddin M."/>
            <person name="Mahmood N."/>
            <person name="Shommy N.S."/>
        </authorList>
    </citation>
    <scope>NUCLEOTIDE SEQUENCE [LARGE SCALE GENOMIC DNA]</scope>
    <source>
        <strain evidence="3">cv. O-4</strain>
    </source>
</reference>
<protein>
    <submittedName>
        <fullName evidence="2">Uncharacterized protein</fullName>
    </submittedName>
</protein>
<accession>A0A1R3GWH8</accession>
<dbReference type="Proteomes" id="UP000187203">
    <property type="component" value="Unassembled WGS sequence"/>
</dbReference>
<evidence type="ECO:0000313" key="3">
    <source>
        <dbReference type="Proteomes" id="UP000187203"/>
    </source>
</evidence>
<evidence type="ECO:0000256" key="1">
    <source>
        <dbReference type="SAM" id="Phobius"/>
    </source>
</evidence>
<dbReference type="EMBL" id="AWUE01021402">
    <property type="protein sequence ID" value="OMO62381.1"/>
    <property type="molecule type" value="Genomic_DNA"/>
</dbReference>
<keyword evidence="1" id="KW-1133">Transmembrane helix</keyword>
<organism evidence="2 3">
    <name type="scientific">Corchorus olitorius</name>
    <dbReference type="NCBI Taxonomy" id="93759"/>
    <lineage>
        <taxon>Eukaryota</taxon>
        <taxon>Viridiplantae</taxon>
        <taxon>Streptophyta</taxon>
        <taxon>Embryophyta</taxon>
        <taxon>Tracheophyta</taxon>
        <taxon>Spermatophyta</taxon>
        <taxon>Magnoliopsida</taxon>
        <taxon>eudicotyledons</taxon>
        <taxon>Gunneridae</taxon>
        <taxon>Pentapetalae</taxon>
        <taxon>rosids</taxon>
        <taxon>malvids</taxon>
        <taxon>Malvales</taxon>
        <taxon>Malvaceae</taxon>
        <taxon>Grewioideae</taxon>
        <taxon>Apeibeae</taxon>
        <taxon>Corchorus</taxon>
    </lineage>
</organism>